<dbReference type="Gene3D" id="3.90.480.10">
    <property type="entry name" value="Sulfite Reductase Hemoprotein,Domain 2"/>
    <property type="match status" value="1"/>
</dbReference>
<feature type="domain" description="Nitrite/sulphite reductase 4Fe-4S" evidence="8">
    <location>
        <begin position="119"/>
        <end position="281"/>
    </location>
</feature>
<dbReference type="SUPFAM" id="SSF56014">
    <property type="entry name" value="Nitrite and sulphite reductase 4Fe-4S domain-like"/>
    <property type="match status" value="2"/>
</dbReference>
<feature type="domain" description="Nitrite/Sulfite reductase ferredoxin-like" evidence="9">
    <location>
        <begin position="53"/>
        <end position="111"/>
    </location>
</feature>
<keyword evidence="3" id="KW-0349">Heme</keyword>
<evidence type="ECO:0000256" key="1">
    <source>
        <dbReference type="ARBA" id="ARBA00010429"/>
    </source>
</evidence>
<dbReference type="InterPro" id="IPR051329">
    <property type="entry name" value="NIR_SIR_4Fe-4S"/>
</dbReference>
<dbReference type="PANTHER" id="PTHR32439:SF0">
    <property type="entry name" value="FERREDOXIN--NITRITE REDUCTASE, CHLOROPLASTIC"/>
    <property type="match status" value="1"/>
</dbReference>
<evidence type="ECO:0000259" key="9">
    <source>
        <dbReference type="Pfam" id="PF03460"/>
    </source>
</evidence>
<dbReference type="OrthoDB" id="3189055at2"/>
<dbReference type="PROSITE" id="PS00365">
    <property type="entry name" value="NIR_SIR"/>
    <property type="match status" value="1"/>
</dbReference>
<gene>
    <name evidence="10" type="ORF">DV711_08860</name>
</gene>
<evidence type="ECO:0000256" key="4">
    <source>
        <dbReference type="ARBA" id="ARBA00022723"/>
    </source>
</evidence>
<dbReference type="PRINTS" id="PR00397">
    <property type="entry name" value="SIROHAEM"/>
</dbReference>
<keyword evidence="7" id="KW-0411">Iron-sulfur</keyword>
<comment type="caution">
    <text evidence="10">The sequence shown here is derived from an EMBL/GenBank/DDBJ whole genome shotgun (WGS) entry which is preliminary data.</text>
</comment>
<reference evidence="10 11" key="1">
    <citation type="submission" date="2018-07" db="EMBL/GenBank/DDBJ databases">
        <title>Motiliproteus coralliicola sp. nov., a bacterium isolated from Coral.</title>
        <authorList>
            <person name="Wang G."/>
        </authorList>
    </citation>
    <scope>NUCLEOTIDE SEQUENCE [LARGE SCALE GENOMIC DNA]</scope>
    <source>
        <strain evidence="10 11">C34</strain>
    </source>
</reference>
<dbReference type="SUPFAM" id="SSF55124">
    <property type="entry name" value="Nitrite/Sulfite reductase N-terminal domain-like"/>
    <property type="match status" value="2"/>
</dbReference>
<proteinExistence type="inferred from homology"/>
<feature type="domain" description="Nitrite/sulphite reductase 4Fe-4S" evidence="8">
    <location>
        <begin position="423"/>
        <end position="559"/>
    </location>
</feature>
<feature type="domain" description="Nitrite/Sulfite reductase ferredoxin-like" evidence="9">
    <location>
        <begin position="344"/>
        <end position="408"/>
    </location>
</feature>
<keyword evidence="11" id="KW-1185">Reference proteome</keyword>
<evidence type="ECO:0000256" key="7">
    <source>
        <dbReference type="ARBA" id="ARBA00023014"/>
    </source>
</evidence>
<dbReference type="GO" id="GO:0016491">
    <property type="term" value="F:oxidoreductase activity"/>
    <property type="evidence" value="ECO:0007669"/>
    <property type="project" value="UniProtKB-KW"/>
</dbReference>
<evidence type="ECO:0000313" key="10">
    <source>
        <dbReference type="EMBL" id="RDE22681.1"/>
    </source>
</evidence>
<dbReference type="InterPro" id="IPR045854">
    <property type="entry name" value="NO2/SO3_Rdtase_4Fe4S_sf"/>
</dbReference>
<keyword evidence="6" id="KW-0408">Iron</keyword>
<dbReference type="InterPro" id="IPR006066">
    <property type="entry name" value="NO2/SO3_Rdtase_FeS/sirohaem_BS"/>
</dbReference>
<dbReference type="InterPro" id="IPR006067">
    <property type="entry name" value="NO2/SO3_Rdtase_4Fe4S_dom"/>
</dbReference>
<dbReference type="Pfam" id="PF03460">
    <property type="entry name" value="NIR_SIR_ferr"/>
    <property type="match status" value="2"/>
</dbReference>
<evidence type="ECO:0000256" key="2">
    <source>
        <dbReference type="ARBA" id="ARBA00022485"/>
    </source>
</evidence>
<dbReference type="PANTHER" id="PTHR32439">
    <property type="entry name" value="FERREDOXIN--NITRITE REDUCTASE, CHLOROPLASTIC"/>
    <property type="match status" value="1"/>
</dbReference>
<dbReference type="Pfam" id="PF01077">
    <property type="entry name" value="NIR_SIR"/>
    <property type="match status" value="2"/>
</dbReference>
<sequence length="564" mass="62926">MYQYDDYDRQVVQDRVQQFKGQMSRFLNGEIAEQTFLPLRLQNGLYLQKHAPMLRVAVPYGVLASTQLRKLAQIAKTYDRGYCHVTTRQNLQFNWVKMEQVPEILEQLLEVEMHAIQTSGNCIRNTTSDPLAGVAQDEVADPRPYCEIIRQWSTLHPEFAFLPRKFKIAVIGAHEDRAAIQLHDIGLRLVEQPGVDGVGPSGVNPLGFEVWVGGGLGRTPMLGSRIRSFLPQAELLAYLKAILRVYNRHGRRDNKYKARIKILVKALGIERFKEQVEDEFKSSSRSDHLLKPDELAYARSFFSAPNYPLIDPLEGEALLAEQRQQHPDFEQWLTHNVHAHKVAGYAAVTLSLKAVGRAPGDIHYRQLEAVAALAERFGFAEVRTAQQQNMVLPDVKKSDLFALWQALESEQLATPTQGTAADLVCCPGADFCNLASARSLPISAAIQQRLVDLDKLYRLGELSLRISGCINACAHHHIADIGILGLEKSGREFYQITLGGQSGNHSKIGKVLGPALAAEAVDGAIDQIFSVYLKLRLSAQESFAELFARLGVAPFKEAVYAQDH</sequence>
<dbReference type="GO" id="GO:0046872">
    <property type="term" value="F:metal ion binding"/>
    <property type="evidence" value="ECO:0007669"/>
    <property type="project" value="UniProtKB-KW"/>
</dbReference>
<keyword evidence="2" id="KW-0004">4Fe-4S</keyword>
<keyword evidence="5" id="KW-0560">Oxidoreductase</keyword>
<dbReference type="InterPro" id="IPR005117">
    <property type="entry name" value="NiRdtase/SiRdtase_haem-b_fer"/>
</dbReference>
<dbReference type="RefSeq" id="WP_114695313.1">
    <property type="nucleotide sequence ID" value="NZ_QQOH01000002.1"/>
</dbReference>
<dbReference type="InterPro" id="IPR036136">
    <property type="entry name" value="Nit/Sulf_reduc_fer-like_dom_sf"/>
</dbReference>
<comment type="similarity">
    <text evidence="1">Belongs to the nitrite and sulfite reductase 4Fe-4S domain family.</text>
</comment>
<dbReference type="GO" id="GO:0020037">
    <property type="term" value="F:heme binding"/>
    <property type="evidence" value="ECO:0007669"/>
    <property type="project" value="InterPro"/>
</dbReference>
<accession>A0A369WMG7</accession>
<protein>
    <submittedName>
        <fullName evidence="10">Nitrite/sulfite reductase</fullName>
    </submittedName>
</protein>
<evidence type="ECO:0000313" key="11">
    <source>
        <dbReference type="Proteomes" id="UP000253769"/>
    </source>
</evidence>
<name>A0A369WMG7_9GAMM</name>
<dbReference type="Gene3D" id="3.30.413.10">
    <property type="entry name" value="Sulfite Reductase Hemoprotein, domain 1"/>
    <property type="match status" value="2"/>
</dbReference>
<dbReference type="GO" id="GO:0051539">
    <property type="term" value="F:4 iron, 4 sulfur cluster binding"/>
    <property type="evidence" value="ECO:0007669"/>
    <property type="project" value="UniProtKB-KW"/>
</dbReference>
<evidence type="ECO:0000256" key="6">
    <source>
        <dbReference type="ARBA" id="ARBA00023004"/>
    </source>
</evidence>
<dbReference type="AlphaFoldDB" id="A0A369WMG7"/>
<evidence type="ECO:0000256" key="5">
    <source>
        <dbReference type="ARBA" id="ARBA00023002"/>
    </source>
</evidence>
<dbReference type="EMBL" id="QQOH01000002">
    <property type="protein sequence ID" value="RDE22681.1"/>
    <property type="molecule type" value="Genomic_DNA"/>
</dbReference>
<keyword evidence="4" id="KW-0479">Metal-binding</keyword>
<dbReference type="Proteomes" id="UP000253769">
    <property type="component" value="Unassembled WGS sequence"/>
</dbReference>
<organism evidence="10 11">
    <name type="scientific">Motiliproteus coralliicola</name>
    <dbReference type="NCBI Taxonomy" id="2283196"/>
    <lineage>
        <taxon>Bacteria</taxon>
        <taxon>Pseudomonadati</taxon>
        <taxon>Pseudomonadota</taxon>
        <taxon>Gammaproteobacteria</taxon>
        <taxon>Oceanospirillales</taxon>
        <taxon>Oceanospirillaceae</taxon>
        <taxon>Motiliproteus</taxon>
    </lineage>
</organism>
<evidence type="ECO:0000256" key="3">
    <source>
        <dbReference type="ARBA" id="ARBA00022617"/>
    </source>
</evidence>
<evidence type="ECO:0000259" key="8">
    <source>
        <dbReference type="Pfam" id="PF01077"/>
    </source>
</evidence>